<name>A0A9D6V3X2_9BACT</name>
<accession>A0A9D6V3X2</accession>
<evidence type="ECO:0000313" key="2">
    <source>
        <dbReference type="Proteomes" id="UP000807825"/>
    </source>
</evidence>
<reference evidence="1" key="1">
    <citation type="submission" date="2020-07" db="EMBL/GenBank/DDBJ databases">
        <title>Huge and variable diversity of episymbiotic CPR bacteria and DPANN archaea in groundwater ecosystems.</title>
        <authorList>
            <person name="He C.Y."/>
            <person name="Keren R."/>
            <person name="Whittaker M."/>
            <person name="Farag I.F."/>
            <person name="Doudna J."/>
            <person name="Cate J.H.D."/>
            <person name="Banfield J.F."/>
        </authorList>
    </citation>
    <scope>NUCLEOTIDE SEQUENCE</scope>
    <source>
        <strain evidence="1">NC_groundwater_1664_Pr3_B-0.1um_52_9</strain>
    </source>
</reference>
<gene>
    <name evidence="1" type="ORF">HY912_16330</name>
</gene>
<dbReference type="AlphaFoldDB" id="A0A9D6V3X2"/>
<sequence>MADVEDYTTGKVLNSIKQTFDILESVKGSLKDSKIGNRILEETRKLDPRRGGPETIARLIVESEKCAIGERVCRALYNDSPFTESVFLNELADGMVAAGKAKYANKEEALEILRKYPRNPIVVSRVSGQDMEICNTWPERCVYWNLQKRGLKCIANLD</sequence>
<protein>
    <submittedName>
        <fullName evidence="1">Uncharacterized protein</fullName>
    </submittedName>
</protein>
<evidence type="ECO:0000313" key="1">
    <source>
        <dbReference type="EMBL" id="MBI5251057.1"/>
    </source>
</evidence>
<organism evidence="1 2">
    <name type="scientific">Desulfomonile tiedjei</name>
    <dbReference type="NCBI Taxonomy" id="2358"/>
    <lineage>
        <taxon>Bacteria</taxon>
        <taxon>Pseudomonadati</taxon>
        <taxon>Thermodesulfobacteriota</taxon>
        <taxon>Desulfomonilia</taxon>
        <taxon>Desulfomonilales</taxon>
        <taxon>Desulfomonilaceae</taxon>
        <taxon>Desulfomonile</taxon>
    </lineage>
</organism>
<dbReference type="Proteomes" id="UP000807825">
    <property type="component" value="Unassembled WGS sequence"/>
</dbReference>
<dbReference type="EMBL" id="JACRDE010000425">
    <property type="protein sequence ID" value="MBI5251057.1"/>
    <property type="molecule type" value="Genomic_DNA"/>
</dbReference>
<comment type="caution">
    <text evidence="1">The sequence shown here is derived from an EMBL/GenBank/DDBJ whole genome shotgun (WGS) entry which is preliminary data.</text>
</comment>
<proteinExistence type="predicted"/>